<dbReference type="Proteomes" id="UP000036403">
    <property type="component" value="Unassembled WGS sequence"/>
</dbReference>
<sequence>MDAVVLETIRRRQYAMIMFLLIDSMRQKSERKSKRRIWSRPWLLRRNMGRSVLTMLFDELGPEDPASFSNYIRIKEDVLNDLLLLIAPHIQKQNTNLAYSTRIAPNTLSQIVHETVEAIIRVLEEKVMVFPSTEEWKFIADKYQTNWHFPHCIGALDDRRLTIEKRIFNYRLSRARRVVENAFGILANRFRVLLNPIPLSVEKVEAITYTCVLLHNFLLLKKCQWYVSSEYKNPETSLDSGLVSISQQCGNRCTDAARVVRNNFTEYFNTAGVVNWQNDAIAKGNI</sequence>
<dbReference type="PaxDb" id="67767-A0A0J7K7Y2"/>
<dbReference type="PANTHER" id="PTHR22930:SF284">
    <property type="entry name" value="DDE TNP4 DOMAIN-CONTAINING PROTEIN"/>
    <property type="match status" value="1"/>
</dbReference>
<dbReference type="OrthoDB" id="6627079at2759"/>
<evidence type="ECO:0000256" key="3">
    <source>
        <dbReference type="ARBA" id="ARBA00006958"/>
    </source>
</evidence>
<dbReference type="Pfam" id="PF13359">
    <property type="entry name" value="DDE_Tnp_4"/>
    <property type="match status" value="1"/>
</dbReference>
<comment type="similarity">
    <text evidence="3">Belongs to the HARBI1 family.</text>
</comment>
<dbReference type="GO" id="GO:0016787">
    <property type="term" value="F:hydrolase activity"/>
    <property type="evidence" value="ECO:0007669"/>
    <property type="project" value="UniProtKB-KW"/>
</dbReference>
<keyword evidence="5" id="KW-0479">Metal-binding</keyword>
<keyword evidence="10" id="KW-1185">Reference proteome</keyword>
<keyword evidence="4" id="KW-0540">Nuclease</keyword>
<evidence type="ECO:0000256" key="5">
    <source>
        <dbReference type="ARBA" id="ARBA00022723"/>
    </source>
</evidence>
<name>A0A0J7K7Y2_LASNI</name>
<gene>
    <name evidence="9" type="ORF">RF55_14727</name>
</gene>
<evidence type="ECO:0000256" key="6">
    <source>
        <dbReference type="ARBA" id="ARBA00022801"/>
    </source>
</evidence>
<comment type="caution">
    <text evidence="9">The sequence shown here is derived from an EMBL/GenBank/DDBJ whole genome shotgun (WGS) entry which is preliminary data.</text>
</comment>
<dbReference type="GO" id="GO:0005634">
    <property type="term" value="C:nucleus"/>
    <property type="evidence" value="ECO:0007669"/>
    <property type="project" value="UniProtKB-SubCell"/>
</dbReference>
<evidence type="ECO:0000256" key="1">
    <source>
        <dbReference type="ARBA" id="ARBA00001968"/>
    </source>
</evidence>
<organism evidence="9 10">
    <name type="scientific">Lasius niger</name>
    <name type="common">Black garden ant</name>
    <dbReference type="NCBI Taxonomy" id="67767"/>
    <lineage>
        <taxon>Eukaryota</taxon>
        <taxon>Metazoa</taxon>
        <taxon>Ecdysozoa</taxon>
        <taxon>Arthropoda</taxon>
        <taxon>Hexapoda</taxon>
        <taxon>Insecta</taxon>
        <taxon>Pterygota</taxon>
        <taxon>Neoptera</taxon>
        <taxon>Endopterygota</taxon>
        <taxon>Hymenoptera</taxon>
        <taxon>Apocrita</taxon>
        <taxon>Aculeata</taxon>
        <taxon>Formicoidea</taxon>
        <taxon>Formicidae</taxon>
        <taxon>Formicinae</taxon>
        <taxon>Lasius</taxon>
        <taxon>Lasius</taxon>
    </lineage>
</organism>
<dbReference type="AlphaFoldDB" id="A0A0J7K7Y2"/>
<evidence type="ECO:0000256" key="4">
    <source>
        <dbReference type="ARBA" id="ARBA00022722"/>
    </source>
</evidence>
<dbReference type="GO" id="GO:0046872">
    <property type="term" value="F:metal ion binding"/>
    <property type="evidence" value="ECO:0007669"/>
    <property type="project" value="UniProtKB-KW"/>
</dbReference>
<reference evidence="9 10" key="1">
    <citation type="submission" date="2015-04" db="EMBL/GenBank/DDBJ databases">
        <title>Lasius niger genome sequencing.</title>
        <authorList>
            <person name="Konorov E.A."/>
            <person name="Nikitin M.A."/>
            <person name="Kirill M.V."/>
            <person name="Chang P."/>
        </authorList>
    </citation>
    <scope>NUCLEOTIDE SEQUENCE [LARGE SCALE GENOMIC DNA]</scope>
    <source>
        <tissue evidence="9">Whole</tissue>
    </source>
</reference>
<dbReference type="InterPro" id="IPR045249">
    <property type="entry name" value="HARBI1-like"/>
</dbReference>
<proteinExistence type="inferred from homology"/>
<dbReference type="PANTHER" id="PTHR22930">
    <property type="match status" value="1"/>
</dbReference>
<dbReference type="InterPro" id="IPR027806">
    <property type="entry name" value="HARBI1_dom"/>
</dbReference>
<evidence type="ECO:0000256" key="7">
    <source>
        <dbReference type="ARBA" id="ARBA00023242"/>
    </source>
</evidence>
<evidence type="ECO:0000313" key="10">
    <source>
        <dbReference type="Proteomes" id="UP000036403"/>
    </source>
</evidence>
<protein>
    <submittedName>
        <fullName evidence="9">Nuclease harbi1-like protein</fullName>
    </submittedName>
</protein>
<keyword evidence="6" id="KW-0378">Hydrolase</keyword>
<dbReference type="GO" id="GO:0004518">
    <property type="term" value="F:nuclease activity"/>
    <property type="evidence" value="ECO:0007669"/>
    <property type="project" value="UniProtKB-KW"/>
</dbReference>
<accession>A0A0J7K7Y2</accession>
<dbReference type="EMBL" id="LBMM01012268">
    <property type="protein sequence ID" value="KMQ86311.1"/>
    <property type="molecule type" value="Genomic_DNA"/>
</dbReference>
<feature type="domain" description="DDE Tnp4" evidence="8">
    <location>
        <begin position="153"/>
        <end position="216"/>
    </location>
</feature>
<comment type="subcellular location">
    <subcellularLocation>
        <location evidence="2">Nucleus</location>
    </subcellularLocation>
</comment>
<keyword evidence="7" id="KW-0539">Nucleus</keyword>
<dbReference type="STRING" id="67767.A0A0J7K7Y2"/>
<evidence type="ECO:0000256" key="2">
    <source>
        <dbReference type="ARBA" id="ARBA00004123"/>
    </source>
</evidence>
<evidence type="ECO:0000259" key="8">
    <source>
        <dbReference type="Pfam" id="PF13359"/>
    </source>
</evidence>
<comment type="cofactor">
    <cofactor evidence="1">
        <name>a divalent metal cation</name>
        <dbReference type="ChEBI" id="CHEBI:60240"/>
    </cofactor>
</comment>
<evidence type="ECO:0000313" key="9">
    <source>
        <dbReference type="EMBL" id="KMQ86311.1"/>
    </source>
</evidence>